<dbReference type="RefSeq" id="WP_074758290.1">
    <property type="nucleotide sequence ID" value="NZ_FNCO01000021.1"/>
</dbReference>
<name>A0A1G8R0I9_9PSED</name>
<dbReference type="Proteomes" id="UP000182894">
    <property type="component" value="Unassembled WGS sequence"/>
</dbReference>
<keyword evidence="2" id="KW-1185">Reference proteome</keyword>
<organism evidence="1 2">
    <name type="scientific">Pseudomonas abietaniphila</name>
    <dbReference type="NCBI Taxonomy" id="89065"/>
    <lineage>
        <taxon>Bacteria</taxon>
        <taxon>Pseudomonadati</taxon>
        <taxon>Pseudomonadota</taxon>
        <taxon>Gammaproteobacteria</taxon>
        <taxon>Pseudomonadales</taxon>
        <taxon>Pseudomonadaceae</taxon>
        <taxon>Pseudomonas</taxon>
    </lineage>
</organism>
<protein>
    <submittedName>
        <fullName evidence="1">Uncharacterized protein</fullName>
    </submittedName>
</protein>
<dbReference type="EMBL" id="FNCO01000021">
    <property type="protein sequence ID" value="SDJ10457.1"/>
    <property type="molecule type" value="Genomic_DNA"/>
</dbReference>
<gene>
    <name evidence="1" type="ORF">SAMN05216605_121123</name>
</gene>
<proteinExistence type="predicted"/>
<dbReference type="STRING" id="89065.SAMN05216605_121123"/>
<sequence>MAIETPEMTLAQLGITENGPYASHLVPRYIAMDDGQDCPGGVWHLFEREPEYAFMVGRWVSDGKSYEVGGDDTEDLAMTPAPCRWLRPGWSLIRIVEEVTSSYQHGDYAFTRSRADRNEGSDSNV</sequence>
<accession>A0A1G8R0I9</accession>
<evidence type="ECO:0000313" key="1">
    <source>
        <dbReference type="EMBL" id="SDJ10457.1"/>
    </source>
</evidence>
<evidence type="ECO:0000313" key="2">
    <source>
        <dbReference type="Proteomes" id="UP000182894"/>
    </source>
</evidence>
<dbReference type="AlphaFoldDB" id="A0A1G8R0I9"/>
<reference evidence="2" key="1">
    <citation type="submission" date="2016-10" db="EMBL/GenBank/DDBJ databases">
        <authorList>
            <person name="Varghese N."/>
            <person name="Submissions S."/>
        </authorList>
    </citation>
    <scope>NUCLEOTIDE SEQUENCE [LARGE SCALE GENOMIC DNA]</scope>
    <source>
        <strain evidence="2">ATCC 700689</strain>
    </source>
</reference>